<feature type="non-terminal residue" evidence="9">
    <location>
        <position position="1"/>
    </location>
</feature>
<dbReference type="InterPro" id="IPR024077">
    <property type="entry name" value="Neurolysin/TOP_dom2"/>
</dbReference>
<dbReference type="Pfam" id="PF01432">
    <property type="entry name" value="Peptidase_M3"/>
    <property type="match status" value="1"/>
</dbReference>
<dbReference type="GO" id="GO:0046872">
    <property type="term" value="F:metal ion binding"/>
    <property type="evidence" value="ECO:0007669"/>
    <property type="project" value="UniProtKB-UniRule"/>
</dbReference>
<comment type="similarity">
    <text evidence="1 7">Belongs to the peptidase M3 family.</text>
</comment>
<sequence>VWDGGYAAGYYSYLWTEVLAVNIADYFAKHGALDPAVGQSFRDKILSRGNTKDQMEMFTDFTGMKQPDASGFLKARGL</sequence>
<dbReference type="PANTHER" id="PTHR43660">
    <property type="entry name" value="DIPEPTIDYL CARBOXYPEPTIDASE"/>
    <property type="match status" value="1"/>
</dbReference>
<protein>
    <submittedName>
        <fullName evidence="9">Dipeptidyl carboxypeptidase II</fullName>
    </submittedName>
</protein>
<evidence type="ECO:0000256" key="5">
    <source>
        <dbReference type="ARBA" id="ARBA00022833"/>
    </source>
</evidence>
<evidence type="ECO:0000313" key="9">
    <source>
        <dbReference type="EMBL" id="TFH68109.1"/>
    </source>
</evidence>
<dbReference type="GO" id="GO:0005829">
    <property type="term" value="C:cytosol"/>
    <property type="evidence" value="ECO:0007669"/>
    <property type="project" value="TreeGrafter"/>
</dbReference>
<keyword evidence="6 7" id="KW-0482">Metalloprotease</keyword>
<dbReference type="GO" id="GO:0004180">
    <property type="term" value="F:carboxypeptidase activity"/>
    <property type="evidence" value="ECO:0007669"/>
    <property type="project" value="UniProtKB-KW"/>
</dbReference>
<dbReference type="PANTHER" id="PTHR43660:SF1">
    <property type="entry name" value="DIPEPTIDYL CARBOXYPEPTIDASE"/>
    <property type="match status" value="1"/>
</dbReference>
<evidence type="ECO:0000256" key="1">
    <source>
        <dbReference type="ARBA" id="ARBA00006040"/>
    </source>
</evidence>
<dbReference type="SUPFAM" id="SSF55486">
    <property type="entry name" value="Metalloproteases ('zincins'), catalytic domain"/>
    <property type="match status" value="1"/>
</dbReference>
<evidence type="ECO:0000256" key="6">
    <source>
        <dbReference type="ARBA" id="ARBA00023049"/>
    </source>
</evidence>
<dbReference type="RefSeq" id="WP_167639584.1">
    <property type="nucleotide sequence ID" value="NZ_SGVY01000117.1"/>
</dbReference>
<keyword evidence="3 7" id="KW-0479">Metal-binding</keyword>
<keyword evidence="10" id="KW-1185">Reference proteome</keyword>
<evidence type="ECO:0000256" key="4">
    <source>
        <dbReference type="ARBA" id="ARBA00022801"/>
    </source>
</evidence>
<gene>
    <name evidence="9" type="ORF">EXN75_17305</name>
</gene>
<dbReference type="GO" id="GO:0004222">
    <property type="term" value="F:metalloendopeptidase activity"/>
    <property type="evidence" value="ECO:0007669"/>
    <property type="project" value="InterPro"/>
</dbReference>
<dbReference type="InterPro" id="IPR001567">
    <property type="entry name" value="Pept_M3A_M3B_dom"/>
</dbReference>
<dbReference type="Proteomes" id="UP000297872">
    <property type="component" value="Unassembled WGS sequence"/>
</dbReference>
<evidence type="ECO:0000259" key="8">
    <source>
        <dbReference type="Pfam" id="PF01432"/>
    </source>
</evidence>
<reference evidence="9 10" key="1">
    <citation type="submission" date="2019-02" db="EMBL/GenBank/DDBJ databases">
        <title>Draft Genome Sequence of the Prevotella sp. BCRC 81118, Isolated from Human Feces.</title>
        <authorList>
            <person name="Huang C.-H."/>
        </authorList>
    </citation>
    <scope>NUCLEOTIDE SEQUENCE [LARGE SCALE GENOMIC DNA]</scope>
    <source>
        <strain evidence="9 10">BCRC 81118</strain>
    </source>
</reference>
<dbReference type="AlphaFoldDB" id="A0A4Y8UKG3"/>
<accession>A0A4Y8UKG3</accession>
<comment type="cofactor">
    <cofactor evidence="7">
        <name>Zn(2+)</name>
        <dbReference type="ChEBI" id="CHEBI:29105"/>
    </cofactor>
    <text evidence="7">Binds 1 zinc ion.</text>
</comment>
<dbReference type="GO" id="GO:0006508">
    <property type="term" value="P:proteolysis"/>
    <property type="evidence" value="ECO:0007669"/>
    <property type="project" value="UniProtKB-KW"/>
</dbReference>
<comment type="caution">
    <text evidence="9">The sequence shown here is derived from an EMBL/GenBank/DDBJ whole genome shotgun (WGS) entry which is preliminary data.</text>
</comment>
<dbReference type="InterPro" id="IPR045090">
    <property type="entry name" value="Pept_M3A_M3B"/>
</dbReference>
<keyword evidence="5 7" id="KW-0862">Zinc</keyword>
<feature type="domain" description="Peptidase M3A/M3B catalytic" evidence="8">
    <location>
        <begin position="4"/>
        <end position="77"/>
    </location>
</feature>
<name>A0A4Y8UKG3_9BACT</name>
<evidence type="ECO:0000256" key="7">
    <source>
        <dbReference type="RuleBase" id="RU003435"/>
    </source>
</evidence>
<keyword evidence="2 7" id="KW-0645">Protease</keyword>
<evidence type="ECO:0000313" key="10">
    <source>
        <dbReference type="Proteomes" id="UP000297872"/>
    </source>
</evidence>
<dbReference type="Gene3D" id="1.10.1370.10">
    <property type="entry name" value="Neurolysin, domain 3"/>
    <property type="match status" value="1"/>
</dbReference>
<dbReference type="GeneID" id="302997005"/>
<organism evidence="9 10">
    <name type="scientific">Segatella hominis</name>
    <dbReference type="NCBI Taxonomy" id="2518605"/>
    <lineage>
        <taxon>Bacteria</taxon>
        <taxon>Pseudomonadati</taxon>
        <taxon>Bacteroidota</taxon>
        <taxon>Bacteroidia</taxon>
        <taxon>Bacteroidales</taxon>
        <taxon>Prevotellaceae</taxon>
        <taxon>Segatella</taxon>
    </lineage>
</organism>
<proteinExistence type="inferred from homology"/>
<evidence type="ECO:0000256" key="3">
    <source>
        <dbReference type="ARBA" id="ARBA00022723"/>
    </source>
</evidence>
<keyword evidence="4 7" id="KW-0378">Hydrolase</keyword>
<evidence type="ECO:0000256" key="2">
    <source>
        <dbReference type="ARBA" id="ARBA00022670"/>
    </source>
</evidence>
<dbReference type="EMBL" id="SGVY01000117">
    <property type="protein sequence ID" value="TFH68109.1"/>
    <property type="molecule type" value="Genomic_DNA"/>
</dbReference>
<keyword evidence="9" id="KW-0121">Carboxypeptidase</keyword>